<organism evidence="2 3">
    <name type="scientific">Tothia fuscella</name>
    <dbReference type="NCBI Taxonomy" id="1048955"/>
    <lineage>
        <taxon>Eukaryota</taxon>
        <taxon>Fungi</taxon>
        <taxon>Dikarya</taxon>
        <taxon>Ascomycota</taxon>
        <taxon>Pezizomycotina</taxon>
        <taxon>Dothideomycetes</taxon>
        <taxon>Pleosporomycetidae</taxon>
        <taxon>Venturiales</taxon>
        <taxon>Cylindrosympodiaceae</taxon>
        <taxon>Tothia</taxon>
    </lineage>
</organism>
<feature type="compositionally biased region" description="Polar residues" evidence="1">
    <location>
        <begin position="13"/>
        <end position="25"/>
    </location>
</feature>
<dbReference type="AlphaFoldDB" id="A0A9P4TSN8"/>
<evidence type="ECO:0000256" key="1">
    <source>
        <dbReference type="SAM" id="MobiDB-lite"/>
    </source>
</evidence>
<gene>
    <name evidence="2" type="ORF">EJ08DRAFT_702404</name>
</gene>
<accession>A0A9P4TSN8</accession>
<name>A0A9P4TSN8_9PEZI</name>
<evidence type="ECO:0000313" key="2">
    <source>
        <dbReference type="EMBL" id="KAF2420729.1"/>
    </source>
</evidence>
<dbReference type="EMBL" id="MU007107">
    <property type="protein sequence ID" value="KAF2420729.1"/>
    <property type="molecule type" value="Genomic_DNA"/>
</dbReference>
<evidence type="ECO:0000313" key="3">
    <source>
        <dbReference type="Proteomes" id="UP000800235"/>
    </source>
</evidence>
<reference evidence="2" key="1">
    <citation type="journal article" date="2020" name="Stud. Mycol.">
        <title>101 Dothideomycetes genomes: a test case for predicting lifestyles and emergence of pathogens.</title>
        <authorList>
            <person name="Haridas S."/>
            <person name="Albert R."/>
            <person name="Binder M."/>
            <person name="Bloem J."/>
            <person name="Labutti K."/>
            <person name="Salamov A."/>
            <person name="Andreopoulos B."/>
            <person name="Baker S."/>
            <person name="Barry K."/>
            <person name="Bills G."/>
            <person name="Bluhm B."/>
            <person name="Cannon C."/>
            <person name="Castanera R."/>
            <person name="Culley D."/>
            <person name="Daum C."/>
            <person name="Ezra D."/>
            <person name="Gonzalez J."/>
            <person name="Henrissat B."/>
            <person name="Kuo A."/>
            <person name="Liang C."/>
            <person name="Lipzen A."/>
            <person name="Lutzoni F."/>
            <person name="Magnuson J."/>
            <person name="Mondo S."/>
            <person name="Nolan M."/>
            <person name="Ohm R."/>
            <person name="Pangilinan J."/>
            <person name="Park H.-J."/>
            <person name="Ramirez L."/>
            <person name="Alfaro M."/>
            <person name="Sun H."/>
            <person name="Tritt A."/>
            <person name="Yoshinaga Y."/>
            <person name="Zwiers L.-H."/>
            <person name="Turgeon B."/>
            <person name="Goodwin S."/>
            <person name="Spatafora J."/>
            <person name="Crous P."/>
            <person name="Grigoriev I."/>
        </authorList>
    </citation>
    <scope>NUCLEOTIDE SEQUENCE</scope>
    <source>
        <strain evidence="2">CBS 130266</strain>
    </source>
</reference>
<feature type="region of interest" description="Disordered" evidence="1">
    <location>
        <begin position="1"/>
        <end position="25"/>
    </location>
</feature>
<sequence length="176" mass="20304">MDPTRTPLRAAGDSSTGHNNQSHPIASFSETRSYEEVFHEAAIHPTAYAIIATWSFPPQMSIWDQMRFERIAVWVVDNQFRHQQQELANILKPPSPVSSQADTLSNDNRNQWAEEKEQENDRAQDENWDVVENENWLIFVLVGADPETTQLTKEEWQELFDSALEQQREDSHGAPQ</sequence>
<dbReference type="Proteomes" id="UP000800235">
    <property type="component" value="Unassembled WGS sequence"/>
</dbReference>
<protein>
    <submittedName>
        <fullName evidence="2">Uncharacterized protein</fullName>
    </submittedName>
</protein>
<comment type="caution">
    <text evidence="2">The sequence shown here is derived from an EMBL/GenBank/DDBJ whole genome shotgun (WGS) entry which is preliminary data.</text>
</comment>
<keyword evidence="3" id="KW-1185">Reference proteome</keyword>
<proteinExistence type="predicted"/>